<dbReference type="RefSeq" id="XP_022776225.1">
    <property type="nucleotide sequence ID" value="XM_022920490.1"/>
</dbReference>
<feature type="compositionally biased region" description="Basic and acidic residues" evidence="1">
    <location>
        <begin position="815"/>
        <end position="852"/>
    </location>
</feature>
<evidence type="ECO:0000313" key="3">
    <source>
        <dbReference type="RefSeq" id="XP_022776225.1"/>
    </source>
</evidence>
<feature type="compositionally biased region" description="Low complexity" evidence="1">
    <location>
        <begin position="1048"/>
        <end position="1067"/>
    </location>
</feature>
<dbReference type="Proteomes" id="UP000515121">
    <property type="component" value="Unplaced"/>
</dbReference>
<evidence type="ECO:0000313" key="2">
    <source>
        <dbReference type="Proteomes" id="UP000515121"/>
    </source>
</evidence>
<gene>
    <name evidence="3" type="primary">LOC111317947</name>
</gene>
<feature type="compositionally biased region" description="Polar residues" evidence="1">
    <location>
        <begin position="1098"/>
        <end position="1115"/>
    </location>
</feature>
<keyword evidence="2" id="KW-1185">Reference proteome</keyword>
<reference evidence="3" key="1">
    <citation type="submission" date="2025-08" db="UniProtKB">
        <authorList>
            <consortium name="RefSeq"/>
        </authorList>
    </citation>
    <scope>IDENTIFICATION</scope>
    <source>
        <tissue evidence="3">Fruit stalk</tissue>
    </source>
</reference>
<feature type="compositionally biased region" description="Polar residues" evidence="1">
    <location>
        <begin position="518"/>
        <end position="527"/>
    </location>
</feature>
<feature type="compositionally biased region" description="Basic and acidic residues" evidence="1">
    <location>
        <begin position="600"/>
        <end position="618"/>
    </location>
</feature>
<protein>
    <submittedName>
        <fullName evidence="3">Uncharacterized protein LOC111317947 isoform X1</fullName>
    </submittedName>
</protein>
<feature type="region of interest" description="Disordered" evidence="1">
    <location>
        <begin position="959"/>
        <end position="990"/>
    </location>
</feature>
<name>A0A6P6BGL3_DURZI</name>
<feature type="compositionally biased region" description="Polar residues" evidence="1">
    <location>
        <begin position="436"/>
        <end position="446"/>
    </location>
</feature>
<dbReference type="OrthoDB" id="1093005at2759"/>
<feature type="region of interest" description="Disordered" evidence="1">
    <location>
        <begin position="309"/>
        <end position="398"/>
    </location>
</feature>
<accession>A0A6P6BGL3</accession>
<organism evidence="2 3">
    <name type="scientific">Durio zibethinus</name>
    <name type="common">Durian</name>
    <dbReference type="NCBI Taxonomy" id="66656"/>
    <lineage>
        <taxon>Eukaryota</taxon>
        <taxon>Viridiplantae</taxon>
        <taxon>Streptophyta</taxon>
        <taxon>Embryophyta</taxon>
        <taxon>Tracheophyta</taxon>
        <taxon>Spermatophyta</taxon>
        <taxon>Magnoliopsida</taxon>
        <taxon>eudicotyledons</taxon>
        <taxon>Gunneridae</taxon>
        <taxon>Pentapetalae</taxon>
        <taxon>rosids</taxon>
        <taxon>malvids</taxon>
        <taxon>Malvales</taxon>
        <taxon>Malvaceae</taxon>
        <taxon>Helicteroideae</taxon>
        <taxon>Durio</taxon>
    </lineage>
</organism>
<feature type="compositionally biased region" description="Polar residues" evidence="1">
    <location>
        <begin position="335"/>
        <end position="351"/>
    </location>
</feature>
<feature type="compositionally biased region" description="Acidic residues" evidence="1">
    <location>
        <begin position="1029"/>
        <end position="1038"/>
    </location>
</feature>
<evidence type="ECO:0000256" key="1">
    <source>
        <dbReference type="SAM" id="MobiDB-lite"/>
    </source>
</evidence>
<dbReference type="GeneID" id="111317947"/>
<feature type="compositionally biased region" description="Polar residues" evidence="1">
    <location>
        <begin position="907"/>
        <end position="940"/>
    </location>
</feature>
<feature type="compositionally biased region" description="Basic and acidic residues" evidence="1">
    <location>
        <begin position="573"/>
        <end position="586"/>
    </location>
</feature>
<proteinExistence type="predicted"/>
<feature type="compositionally biased region" description="Basic residues" evidence="1">
    <location>
        <begin position="590"/>
        <end position="599"/>
    </location>
</feature>
<dbReference type="KEGG" id="dzi:111317947"/>
<feature type="region of interest" description="Disordered" evidence="1">
    <location>
        <begin position="503"/>
        <end position="721"/>
    </location>
</feature>
<feature type="compositionally biased region" description="Polar residues" evidence="1">
    <location>
        <begin position="386"/>
        <end position="398"/>
    </location>
</feature>
<feature type="region of interest" description="Disordered" evidence="1">
    <location>
        <begin position="814"/>
        <end position="944"/>
    </location>
</feature>
<sequence>MEKPDSTSGSGGSTVYNTVFIDTSLDTHLAMIVSDSDTVSDLKKKILYEHPLCFPKIGEIKINALKVKRKGYLYHLSDSMFVKSAFGGVSKSWFLSVDASSSEEHMENHNSCKPGTGITTNNSSADVVDLLPVGGGPSKILSNINDASLPQDGKNHHAKQNSASQQVGFSNCTQENQENLQMEVEHMADSNSKVLFPATSKESRPKVHQKNVGDNKICEDLPASVDASVLKEKHKIKKRNKDAIHCHDVKENGAFVVESGKDAFNSDNVIKENSFQNGICAVLNDMNLGNQIHVDENCRSLSSHRYKRSAMADEGSKVPGEHLECETNKHKDVSLSEQGYKSTENSSQYGPTSKKKRKVESKDGNENSLIENGVLISDFDKEGTGPDTTASKPSLGQKLESTSAALDHCNTESVKENRLLIANASCGRKKKKRQKSNPSQGGSEISSAKDVYVDAFQAIEAINHKDLGSEADAGLVLGKFSMDGAIPEHCLISLTEMQEDTNKVPHSEVGDDGLADTSDGNMESQNEAPEPDVVSGIKTRDSIDQNACHVNRNPTLVSQEGTNLQNDIGVSGHENKSGTLEDKIVEPKTSSKKMKKSKKTKDLVGGKEAVDQIHDRGPASDLFPAERPASVSGVHLSDNPEQDGTTDGKEESQMKTSDSLPAVTDVRADDVIRDVPKSLQQCNNRPANVENMDKKSRKKTKKKSSTVVDTPKLGGKGDVDHRDPIILADNMSDVSASCKSSRKTVNVNLSSTAELNESNLGSKNTGVGFSPVRTQLGSSQNTLKTNHDGRSIQDVVNVDHPKSTCVDHANNSIEVHSESERIKSQRQHEIVDSGEMPIDKVTEKRGVETEVKGKKKKRKREVQSGGSRADLPSSQMLIGNQHKEAKAQAAKSSSILSPRSSLKVEPYSSSVQSSKTHLSISESAVRESLQTNKSDKTNSIPKGAQKLIDINSSRAHTHLEKNNASAVSSSTVERSKITTNLNKGGNERRSHLEIAKSTRSNHGEVVNSLANNKSLLSTMGTIFKHDDKESSDDEDGVDNSDASTRTPSDSSSSSDSGVNVSSSQNGSYNSEGKEGGGRNRRKPGSSSPKSMSLHAILRNSSSYKKAKLTASQDLDTQTDEFVPDGQAT</sequence>
<feature type="compositionally biased region" description="Basic residues" evidence="1">
    <location>
        <begin position="695"/>
        <end position="704"/>
    </location>
</feature>
<feature type="compositionally biased region" description="Basic and acidic residues" evidence="1">
    <location>
        <begin position="310"/>
        <end position="334"/>
    </location>
</feature>
<feature type="compositionally biased region" description="Polar residues" evidence="1">
    <location>
        <begin position="962"/>
        <end position="983"/>
    </location>
</feature>
<feature type="compositionally biased region" description="Basic and acidic residues" evidence="1">
    <location>
        <begin position="666"/>
        <end position="676"/>
    </location>
</feature>
<feature type="region of interest" description="Disordered" evidence="1">
    <location>
        <begin position="1024"/>
        <end position="1128"/>
    </location>
</feature>
<feature type="compositionally biased region" description="Low complexity" evidence="1">
    <location>
        <begin position="887"/>
        <end position="901"/>
    </location>
</feature>
<feature type="region of interest" description="Disordered" evidence="1">
    <location>
        <begin position="425"/>
        <end position="446"/>
    </location>
</feature>
<dbReference type="AlphaFoldDB" id="A0A6P6BGL3"/>
<feature type="compositionally biased region" description="Polar residues" evidence="1">
    <location>
        <begin position="552"/>
        <end position="568"/>
    </location>
</feature>